<keyword evidence="1" id="KW-0732">Signal</keyword>
<feature type="chain" id="PRO_5014636748" evidence="1">
    <location>
        <begin position="19"/>
        <end position="71"/>
    </location>
</feature>
<reference evidence="2" key="1">
    <citation type="submission" date="2018-01" db="EMBL/GenBank/DDBJ databases">
        <title>An insight into the sialome of Amazonian anophelines.</title>
        <authorList>
            <person name="Ribeiro J.M."/>
            <person name="Scarpassa V."/>
            <person name="Calvo E."/>
        </authorList>
    </citation>
    <scope>NUCLEOTIDE SEQUENCE</scope>
    <source>
        <tissue evidence="2">Salivary glands</tissue>
    </source>
</reference>
<dbReference type="AlphaFoldDB" id="A0A2M3ZTR6"/>
<evidence type="ECO:0000256" key="1">
    <source>
        <dbReference type="SAM" id="SignalP"/>
    </source>
</evidence>
<proteinExistence type="predicted"/>
<feature type="signal peptide" evidence="1">
    <location>
        <begin position="1"/>
        <end position="18"/>
    </location>
</feature>
<sequence length="71" mass="7984">MFFLCFGLSLGFLGSQNGRIEGNADSLLIEVPRPALALLVGQKVRFVDQNQVQLVTVHLFHVLLEIFRTEQ</sequence>
<accession>A0A2M3ZTR6</accession>
<dbReference type="EMBL" id="GGFM01011205">
    <property type="protein sequence ID" value="MBW31956.1"/>
    <property type="molecule type" value="Transcribed_RNA"/>
</dbReference>
<evidence type="ECO:0000313" key="2">
    <source>
        <dbReference type="EMBL" id="MBW31956.1"/>
    </source>
</evidence>
<name>A0A2M3ZTR6_9DIPT</name>
<organism evidence="2">
    <name type="scientific">Anopheles braziliensis</name>
    <dbReference type="NCBI Taxonomy" id="58242"/>
    <lineage>
        <taxon>Eukaryota</taxon>
        <taxon>Metazoa</taxon>
        <taxon>Ecdysozoa</taxon>
        <taxon>Arthropoda</taxon>
        <taxon>Hexapoda</taxon>
        <taxon>Insecta</taxon>
        <taxon>Pterygota</taxon>
        <taxon>Neoptera</taxon>
        <taxon>Endopterygota</taxon>
        <taxon>Diptera</taxon>
        <taxon>Nematocera</taxon>
        <taxon>Culicoidea</taxon>
        <taxon>Culicidae</taxon>
        <taxon>Anophelinae</taxon>
        <taxon>Anopheles</taxon>
    </lineage>
</organism>
<protein>
    <submittedName>
        <fullName evidence="2">Putative secreted peptide</fullName>
    </submittedName>
</protein>